<proteinExistence type="predicted"/>
<dbReference type="GO" id="GO:0006508">
    <property type="term" value="P:proteolysis"/>
    <property type="evidence" value="ECO:0007669"/>
    <property type="project" value="UniProtKB-KW"/>
</dbReference>
<evidence type="ECO:0000259" key="6">
    <source>
        <dbReference type="SMART" id="SM00232"/>
    </source>
</evidence>
<sequence>MIIKENLHTLLLGQAETAYPEETGGLLLGKIVDGALIVEMVLPLINIREESRHNRIELDPMDYAKAERTAMKHGLGVWGFYHTHPDADAIPSEYDRQHFPFTEWWYPILSVRKGIFSEMKCWQLTDSRKDFTECIIKIVTDS</sequence>
<keyword evidence="1" id="KW-0645">Protease</keyword>
<name>B3QSD3_CHLT3</name>
<dbReference type="Gene3D" id="3.40.140.10">
    <property type="entry name" value="Cytidine Deaminase, domain 2"/>
    <property type="match status" value="1"/>
</dbReference>
<keyword evidence="8" id="KW-1185">Reference proteome</keyword>
<dbReference type="AlphaFoldDB" id="B3QSD3"/>
<dbReference type="GO" id="GO:0008270">
    <property type="term" value="F:zinc ion binding"/>
    <property type="evidence" value="ECO:0007669"/>
    <property type="project" value="TreeGrafter"/>
</dbReference>
<feature type="domain" description="JAB1/MPN/MOV34 metalloenzyme" evidence="6">
    <location>
        <begin position="4"/>
        <end position="127"/>
    </location>
</feature>
<evidence type="ECO:0000256" key="1">
    <source>
        <dbReference type="ARBA" id="ARBA00022670"/>
    </source>
</evidence>
<dbReference type="PANTHER" id="PTHR34858">
    <property type="entry name" value="CYSO-CYSTEINE PEPTIDASE"/>
    <property type="match status" value="1"/>
</dbReference>
<keyword evidence="5" id="KW-0482">Metalloprotease</keyword>
<dbReference type="HOGENOM" id="CLU_116765_4_0_10"/>
<dbReference type="OrthoDB" id="9802958at2"/>
<dbReference type="InterPro" id="IPR000555">
    <property type="entry name" value="JAMM/MPN+_dom"/>
</dbReference>
<dbReference type="Proteomes" id="UP000001208">
    <property type="component" value="Chromosome"/>
</dbReference>
<evidence type="ECO:0000256" key="3">
    <source>
        <dbReference type="ARBA" id="ARBA00022801"/>
    </source>
</evidence>
<gene>
    <name evidence="7" type="ordered locus">Ctha_0053</name>
</gene>
<dbReference type="KEGG" id="cts:Ctha_0053"/>
<dbReference type="CDD" id="cd08070">
    <property type="entry name" value="MPN_like"/>
    <property type="match status" value="1"/>
</dbReference>
<dbReference type="Pfam" id="PF14464">
    <property type="entry name" value="Prok-JAB"/>
    <property type="match status" value="1"/>
</dbReference>
<dbReference type="InterPro" id="IPR028090">
    <property type="entry name" value="JAB_dom_prok"/>
</dbReference>
<keyword evidence="4" id="KW-0862">Zinc</keyword>
<dbReference type="RefSeq" id="WP_012498608.1">
    <property type="nucleotide sequence ID" value="NC_011026.1"/>
</dbReference>
<evidence type="ECO:0000313" key="8">
    <source>
        <dbReference type="Proteomes" id="UP000001208"/>
    </source>
</evidence>
<keyword evidence="2" id="KW-0479">Metal-binding</keyword>
<protein>
    <submittedName>
        <fullName evidence="7">Mov34/MPN/PAD-1 family protein</fullName>
    </submittedName>
</protein>
<dbReference type="eggNOG" id="COG1310">
    <property type="taxonomic scope" value="Bacteria"/>
</dbReference>
<evidence type="ECO:0000256" key="5">
    <source>
        <dbReference type="ARBA" id="ARBA00023049"/>
    </source>
</evidence>
<reference evidence="7 8" key="1">
    <citation type="submission" date="2008-06" db="EMBL/GenBank/DDBJ databases">
        <title>Complete sequence of Chloroherpeton thalassium ATCC 35110.</title>
        <authorList>
            <consortium name="US DOE Joint Genome Institute"/>
            <person name="Lucas S."/>
            <person name="Copeland A."/>
            <person name="Lapidus A."/>
            <person name="Glavina del Rio T."/>
            <person name="Dalin E."/>
            <person name="Tice H."/>
            <person name="Bruce D."/>
            <person name="Goodwin L."/>
            <person name="Pitluck S."/>
            <person name="Schmutz J."/>
            <person name="Larimer F."/>
            <person name="Land M."/>
            <person name="Hauser L."/>
            <person name="Kyrpides N."/>
            <person name="Mikhailova N."/>
            <person name="Liu Z."/>
            <person name="Li T."/>
            <person name="Zhao F."/>
            <person name="Overmann J."/>
            <person name="Bryant D.A."/>
            <person name="Richardson P."/>
        </authorList>
    </citation>
    <scope>NUCLEOTIDE SEQUENCE [LARGE SCALE GENOMIC DNA]</scope>
    <source>
        <strain evidence="8">ATCC 35110 / GB-78</strain>
    </source>
</reference>
<dbReference type="GO" id="GO:0008235">
    <property type="term" value="F:metalloexopeptidase activity"/>
    <property type="evidence" value="ECO:0007669"/>
    <property type="project" value="TreeGrafter"/>
</dbReference>
<organism evidence="7 8">
    <name type="scientific">Chloroherpeton thalassium (strain ATCC 35110 / GB-78)</name>
    <dbReference type="NCBI Taxonomy" id="517418"/>
    <lineage>
        <taxon>Bacteria</taxon>
        <taxon>Pseudomonadati</taxon>
        <taxon>Chlorobiota</taxon>
        <taxon>Chlorobiia</taxon>
        <taxon>Chlorobiales</taxon>
        <taxon>Chloroherpetonaceae</taxon>
        <taxon>Chloroherpeton</taxon>
    </lineage>
</organism>
<dbReference type="STRING" id="517418.Ctha_0053"/>
<accession>B3QSD3</accession>
<dbReference type="EMBL" id="CP001100">
    <property type="protein sequence ID" value="ACF12524.1"/>
    <property type="molecule type" value="Genomic_DNA"/>
</dbReference>
<evidence type="ECO:0000256" key="2">
    <source>
        <dbReference type="ARBA" id="ARBA00022723"/>
    </source>
</evidence>
<keyword evidence="3" id="KW-0378">Hydrolase</keyword>
<dbReference type="SUPFAM" id="SSF102712">
    <property type="entry name" value="JAB1/MPN domain"/>
    <property type="match status" value="1"/>
</dbReference>
<dbReference type="InterPro" id="IPR051929">
    <property type="entry name" value="VirAsm_ModProt"/>
</dbReference>
<dbReference type="PANTHER" id="PTHR34858:SF1">
    <property type="entry name" value="CYSO-CYSTEINE PEPTIDASE"/>
    <property type="match status" value="1"/>
</dbReference>
<dbReference type="SMART" id="SM00232">
    <property type="entry name" value="JAB_MPN"/>
    <property type="match status" value="1"/>
</dbReference>
<evidence type="ECO:0000313" key="7">
    <source>
        <dbReference type="EMBL" id="ACF12524.1"/>
    </source>
</evidence>
<evidence type="ECO:0000256" key="4">
    <source>
        <dbReference type="ARBA" id="ARBA00022833"/>
    </source>
</evidence>